<gene>
    <name evidence="1" type="ordered locus">Ppha_2596</name>
</gene>
<reference evidence="1 2" key="1">
    <citation type="submission" date="2008-06" db="EMBL/GenBank/DDBJ databases">
        <title>Complete sequence of Pelodictyon phaeoclathratiforme BU-1.</title>
        <authorList>
            <consortium name="US DOE Joint Genome Institute"/>
            <person name="Lucas S."/>
            <person name="Copeland A."/>
            <person name="Lapidus A."/>
            <person name="Glavina del Rio T."/>
            <person name="Dalin E."/>
            <person name="Tice H."/>
            <person name="Bruce D."/>
            <person name="Goodwin L."/>
            <person name="Pitluck S."/>
            <person name="Schmutz J."/>
            <person name="Larimer F."/>
            <person name="Land M."/>
            <person name="Hauser L."/>
            <person name="Kyrpides N."/>
            <person name="Mikhailova N."/>
            <person name="Liu Z."/>
            <person name="Li T."/>
            <person name="Zhao F."/>
            <person name="Overmann J."/>
            <person name="Bryant D.A."/>
            <person name="Richardson P."/>
        </authorList>
    </citation>
    <scope>NUCLEOTIDE SEQUENCE [LARGE SCALE GENOMIC DNA]</scope>
    <source>
        <strain evidence="2">DSM 5477 / BU-1</strain>
    </source>
</reference>
<dbReference type="eggNOG" id="COG2931">
    <property type="taxonomic scope" value="Bacteria"/>
</dbReference>
<organism evidence="1 2">
    <name type="scientific">Pelodictyon phaeoclathratiforme (strain DSM 5477 / BU-1)</name>
    <dbReference type="NCBI Taxonomy" id="324925"/>
    <lineage>
        <taxon>Bacteria</taxon>
        <taxon>Pseudomonadati</taxon>
        <taxon>Chlorobiota</taxon>
        <taxon>Chlorobiia</taxon>
        <taxon>Chlorobiales</taxon>
        <taxon>Chlorobiaceae</taxon>
        <taxon>Chlorobium/Pelodictyon group</taxon>
        <taxon>Pelodictyon</taxon>
    </lineage>
</organism>
<dbReference type="InterPro" id="IPR011049">
    <property type="entry name" value="Serralysin-like_metalloprot_C"/>
</dbReference>
<dbReference type="STRING" id="324925.Ppha_2596"/>
<dbReference type="KEGG" id="pph:Ppha_2596"/>
<dbReference type="Gene3D" id="2.150.10.10">
    <property type="entry name" value="Serralysin-like metalloprotease, C-terminal"/>
    <property type="match status" value="1"/>
</dbReference>
<dbReference type="HOGENOM" id="CLU_234422_0_0_10"/>
<dbReference type="SUPFAM" id="SSF51120">
    <property type="entry name" value="beta-Roll"/>
    <property type="match status" value="1"/>
</dbReference>
<dbReference type="Proteomes" id="UP000002724">
    <property type="component" value="Chromosome"/>
</dbReference>
<evidence type="ECO:0000313" key="1">
    <source>
        <dbReference type="EMBL" id="ACF44757.1"/>
    </source>
</evidence>
<name>B4SFT0_PELPB</name>
<protein>
    <submittedName>
        <fullName evidence="1">Hemolysin-type calcium-binding region</fullName>
    </submittedName>
</protein>
<dbReference type="PRINTS" id="PR00313">
    <property type="entry name" value="CABNDNGRPT"/>
</dbReference>
<accession>B4SFT0</accession>
<sequence length="1971" mass="201096">MSLIPPSITTGSLESWEYFASYGDLRGWALLDGVLNAADSTNAAWHYNMHASAENRSIVFDAWEYLASNIDLMNWLGADGITDADAIKAAQHYITNGAAEGRSMGTFDSAAYLAANADLRDWLGATNYDAAAKHYIQFGRAEIAAGTPGRLLRLDNSFTLTTDDDTATANVFNSAPKLVPGTGYLTTLSDNDVLTGIGTNPTLNVEIGTQTDFTSEEAMIQPTLNGITTVNVAWTSDDVTELILADADLLQTLNVTRITATNASVKHTELSATVSTITLNDATRSGTVDFTTREEVLTGTSDVLAFGVNNVRVHKVTLNEGGDNDADLGFYYETINMASNATNDVDALTIGANTREDLQNDLPSGTTTQTLSITAGASVGAAGSLEINQLTANGLETINIVANHRVDIVKDKLLPLSPGNDGISTNDLETVNISGAANVMIDGLDTTKQDAGVVLTVNAGTMTGNLKLGVQTPSDGNPSTLYAFRADEDLKVTSGSGNDQIHTYGVLAGDISTGSGNDVVAIRGCEMGSADVEGVSQIDTGTGNDSVTAASLLVTAHDKDESNNTGFDDVTAASIVTGDGNDSVTVTSLTSGSDWDNITLTDGNKNDQQKKIGAIVNTGTGTDAVIFTMVAEGALVDTGADNDTVSAGLTDYATILAGDTDADVQTLVDATHGDSGNAYTDEVSSLGVIDRLGAIVDLGAGANDVINFTESDAGIADTMSSAPTETTRSAFTIVGRDAELRGAETMNVTALDDVNVDVLTTMADQDTTMAGSQTDLNVNIIGTQILNLTVANQIEDTDTADTIVQHTNGFHAVNDNNATDGAITTDVMRFDAALATINLASQEKWLETGPATESYEAGTKTTFTLNNMREGVALTLSAFEATGVTGGALVDDSVLAISTTDQDTLTGGVQVTGAITTNAPATDVYLNINYDGARDLNDAAALTINAAEAFDLSLNVDSHVATDTVGNAASTTDDDTTLVENFTLTFSDANAHSVDMNGFGDFNFRATRAPLVAGDVSSTAVTSFTLNSGAAAGAGIEVNNVNADTIRVNNAAGTAVTAANVTLRVDVDNNYNIATGSGTDIIDMRLDDVRSDDTVSALNRADTVSAGDGRDTLIVDGNDDLGTNDNAGVSPSMIVNDDVFMNLDSIETILVDTATANNGGNGDLTITIDEQAGTGAGNTNVDTIRMIGNQDNRLDLLIGNNFTVGSTVNTQNIAGGALLIDLNAHLAQTTLNIESKDDDTDIQFVNMDIQVAAKGGTIMNMVNSGSQTATVEVRVYTADENDAHVISSSNTGTGDGNVDINTGYVGSAATLAAGAFDKLVLVEGATANDGGAEGAMTIAIADRWTGSTFTVDASAVLDTDANLSTGGAAISVEYGDTATLLIHGTQNSDTIIGGRGTDTINGWAGNDIIVGDEVTNQPELEVVTFAATYDAGDVITVTHNGQSIIATIGTDGVNGAAVATAIAAYDGAGSDGLADSITTAGTQFGSATAVAAADKLRLTGAVAGTDYTVTATTNNAGDNTPQIQTLTVSRTGSLNPFDNDTETVEVQWEGTSYQIATVKEQSLPNEVVITYLPGKTAFDAAVSAAGCTAVSVISGTTPTATLTVTVTGLPTGAPFDPMIVNILAGTYAGQQTTMNLSTVPGDLGFVQPDPSVATETVARSVIGAADTINGGTGNDNISGLIGADVLDGGEGIDTVNYSLSLAAVTVNLATNVVSGGDAQGDTISNFENVTGSNYHDVLTGSDAANTLDGGAGHDTIYGGLGADLILAGEGQDVVDGGAGIDTINLTESGVAPSVQVKDTVSSDVISLVNADLITGFASGTDKFDYNGALLNGLGTNADGIAGTDVITAATFAAGLGDPLSTAGVVFIAQTGVGSAVFANVLASTASNLTTNYAALEAQLLGAGGALNGTIVGLDAVLTPADSALLVLDNGVGSVVLRITNTDATLDTLSANEVELVGVFVDTPALAAADFI</sequence>
<dbReference type="EMBL" id="CP001110">
    <property type="protein sequence ID" value="ACF44757.1"/>
    <property type="molecule type" value="Genomic_DNA"/>
</dbReference>
<dbReference type="Pfam" id="PF00353">
    <property type="entry name" value="HemolysinCabind"/>
    <property type="match status" value="4"/>
</dbReference>
<dbReference type="RefSeq" id="WP_012509230.1">
    <property type="nucleotide sequence ID" value="NC_011060.1"/>
</dbReference>
<dbReference type="GO" id="GO:0005509">
    <property type="term" value="F:calcium ion binding"/>
    <property type="evidence" value="ECO:0007669"/>
    <property type="project" value="InterPro"/>
</dbReference>
<proteinExistence type="predicted"/>
<dbReference type="OrthoDB" id="479561at2"/>
<evidence type="ECO:0000313" key="2">
    <source>
        <dbReference type="Proteomes" id="UP000002724"/>
    </source>
</evidence>
<keyword evidence="2" id="KW-1185">Reference proteome</keyword>
<dbReference type="InterPro" id="IPR001343">
    <property type="entry name" value="Hemolysn_Ca-bd"/>
</dbReference>